<comment type="caution">
    <text evidence="2">The sequence shown here is derived from an EMBL/GenBank/DDBJ whole genome shotgun (WGS) entry which is preliminary data.</text>
</comment>
<protein>
    <submittedName>
        <fullName evidence="2">Uncharacterized protein</fullName>
    </submittedName>
</protein>
<evidence type="ECO:0000256" key="1">
    <source>
        <dbReference type="SAM" id="MobiDB-lite"/>
    </source>
</evidence>
<proteinExistence type="predicted"/>
<evidence type="ECO:0000313" key="3">
    <source>
        <dbReference type="Proteomes" id="UP001187192"/>
    </source>
</evidence>
<evidence type="ECO:0000313" key="2">
    <source>
        <dbReference type="EMBL" id="GMN45115.1"/>
    </source>
</evidence>
<organism evidence="2 3">
    <name type="scientific">Ficus carica</name>
    <name type="common">Common fig</name>
    <dbReference type="NCBI Taxonomy" id="3494"/>
    <lineage>
        <taxon>Eukaryota</taxon>
        <taxon>Viridiplantae</taxon>
        <taxon>Streptophyta</taxon>
        <taxon>Embryophyta</taxon>
        <taxon>Tracheophyta</taxon>
        <taxon>Spermatophyta</taxon>
        <taxon>Magnoliopsida</taxon>
        <taxon>eudicotyledons</taxon>
        <taxon>Gunneridae</taxon>
        <taxon>Pentapetalae</taxon>
        <taxon>rosids</taxon>
        <taxon>fabids</taxon>
        <taxon>Rosales</taxon>
        <taxon>Moraceae</taxon>
        <taxon>Ficeae</taxon>
        <taxon>Ficus</taxon>
    </lineage>
</organism>
<dbReference type="Proteomes" id="UP001187192">
    <property type="component" value="Unassembled WGS sequence"/>
</dbReference>
<gene>
    <name evidence="2" type="ORF">TIFTF001_014298</name>
</gene>
<dbReference type="AlphaFoldDB" id="A0AA88D5H4"/>
<reference evidence="2" key="1">
    <citation type="submission" date="2023-07" db="EMBL/GenBank/DDBJ databases">
        <title>draft genome sequence of fig (Ficus carica).</title>
        <authorList>
            <person name="Takahashi T."/>
            <person name="Nishimura K."/>
        </authorList>
    </citation>
    <scope>NUCLEOTIDE SEQUENCE</scope>
</reference>
<dbReference type="EMBL" id="BTGU01000019">
    <property type="protein sequence ID" value="GMN45115.1"/>
    <property type="molecule type" value="Genomic_DNA"/>
</dbReference>
<keyword evidence="3" id="KW-1185">Reference proteome</keyword>
<feature type="region of interest" description="Disordered" evidence="1">
    <location>
        <begin position="55"/>
        <end position="75"/>
    </location>
</feature>
<name>A0AA88D5H4_FICCA</name>
<sequence>MKFPTPYGVAIFKGNQEKARKCYVEVMNKMCNRALQPATVSTIFKIDEIDPPNGKIKPFSDLDTSYPKRRSEHSQ</sequence>
<accession>A0AA88D5H4</accession>